<comment type="catalytic activity">
    <reaction evidence="3">
        <text>a secondary aliphatic amine + O2 + H2O = a primary amine + an aldehyde + H2O2</text>
        <dbReference type="Rhea" id="RHEA:26414"/>
        <dbReference type="ChEBI" id="CHEBI:15377"/>
        <dbReference type="ChEBI" id="CHEBI:15379"/>
        <dbReference type="ChEBI" id="CHEBI:16240"/>
        <dbReference type="ChEBI" id="CHEBI:17478"/>
        <dbReference type="ChEBI" id="CHEBI:58855"/>
        <dbReference type="ChEBI" id="CHEBI:65296"/>
        <dbReference type="EC" id="1.4.3.4"/>
    </reaction>
</comment>
<reference evidence="7" key="1">
    <citation type="journal article" date="2006" name="PLoS Biol.">
        <title>Macronuclear genome sequence of the ciliate Tetrahymena thermophila, a model eukaryote.</title>
        <authorList>
            <person name="Eisen J.A."/>
            <person name="Coyne R.S."/>
            <person name="Wu M."/>
            <person name="Wu D."/>
            <person name="Thiagarajan M."/>
            <person name="Wortman J.R."/>
            <person name="Badger J.H."/>
            <person name="Ren Q."/>
            <person name="Amedeo P."/>
            <person name="Jones K.M."/>
            <person name="Tallon L.J."/>
            <person name="Delcher A.L."/>
            <person name="Salzberg S.L."/>
            <person name="Silva J.C."/>
            <person name="Haas B.J."/>
            <person name="Majoros W.H."/>
            <person name="Farzad M."/>
            <person name="Carlton J.M."/>
            <person name="Smith R.K. Jr."/>
            <person name="Garg J."/>
            <person name="Pearlman R.E."/>
            <person name="Karrer K.M."/>
            <person name="Sun L."/>
            <person name="Manning G."/>
            <person name="Elde N.C."/>
            <person name="Turkewitz A.P."/>
            <person name="Asai D.J."/>
            <person name="Wilkes D.E."/>
            <person name="Wang Y."/>
            <person name="Cai H."/>
            <person name="Collins K."/>
            <person name="Stewart B.A."/>
            <person name="Lee S.R."/>
            <person name="Wilamowska K."/>
            <person name="Weinberg Z."/>
            <person name="Ruzzo W.L."/>
            <person name="Wloga D."/>
            <person name="Gaertig J."/>
            <person name="Frankel J."/>
            <person name="Tsao C.-C."/>
            <person name="Gorovsky M.A."/>
            <person name="Keeling P.J."/>
            <person name="Waller R.F."/>
            <person name="Patron N.J."/>
            <person name="Cherry J.M."/>
            <person name="Stover N.A."/>
            <person name="Krieger C.J."/>
            <person name="del Toro C."/>
            <person name="Ryder H.F."/>
            <person name="Williamson S.C."/>
            <person name="Barbeau R.A."/>
            <person name="Hamilton E.P."/>
            <person name="Orias E."/>
        </authorList>
    </citation>
    <scope>NUCLEOTIDE SEQUENCE [LARGE SCALE GENOMIC DNA]</scope>
    <source>
        <strain evidence="7">SB210</strain>
    </source>
</reference>
<keyword evidence="4" id="KW-0812">Transmembrane</keyword>
<sequence>MSNQGTQTDVIIIGAGLSGLLALKKIVEEDKTKKVELYEALDRVGGRVYTYEKQGYKLDKGASWIGPTQTRMYDLVKEYNLKTTEQFDVGNNIIYFKGQDNYSEYLFILLVIANLYSLFTQTWFMVSNILIGSIALYIVYFKFLCDKKLRMIKKTYKGTIPSISLYNLLQFGISQFKLDYHAKKINLEDPHSSPNAKQFDRMTLREWAMREFKGEDNPAYKTFLCATDTIFGVDLMDLSVLHTLFYIKTAGNLDLLMNTRGGAQQDRIVGGSSQVPLAVQKQLNQYIHLSSPVTKIDNSNPENIIVTFEKGNTRTCKRVIIAVPPQAISKTIQITNIPQEKVKMMKAMQHGQLIKIFCVFKTPFWRDQGKTGAVLSPEIQPNLIYDVSNEQNGILLSFLIYPHQKGYRDLSEDLRQEFILYHLGQFFGEKEIRENFLLFSDDNFTDEKYQQGCPVGVFGVDGWKLHGKFWKQPINNIFWAATETSTVWNGYMEGAVRAGERAAQEVLKSF</sequence>
<dbReference type="PANTHER" id="PTHR43563:SF1">
    <property type="entry name" value="AMINE OXIDASE [FLAVIN-CONTAINING] B"/>
    <property type="match status" value="1"/>
</dbReference>
<dbReference type="Pfam" id="PF01593">
    <property type="entry name" value="Amino_oxidase"/>
    <property type="match status" value="1"/>
</dbReference>
<evidence type="ECO:0000313" key="7">
    <source>
        <dbReference type="Proteomes" id="UP000009168"/>
    </source>
</evidence>
<dbReference type="AlphaFoldDB" id="Q23AJ4"/>
<protein>
    <recommendedName>
        <fullName evidence="2">monoamine oxidase</fullName>
        <ecNumber evidence="2">1.4.3.4</ecNumber>
    </recommendedName>
</protein>
<dbReference type="Proteomes" id="UP000009168">
    <property type="component" value="Unassembled WGS sequence"/>
</dbReference>
<evidence type="ECO:0000313" key="6">
    <source>
        <dbReference type="EMBL" id="EAR93498.1"/>
    </source>
</evidence>
<evidence type="ECO:0000256" key="1">
    <source>
        <dbReference type="ARBA" id="ARBA00005995"/>
    </source>
</evidence>
<comment type="similarity">
    <text evidence="1">Belongs to the flavin monoamine oxidase family.</text>
</comment>
<keyword evidence="4" id="KW-0472">Membrane</keyword>
<dbReference type="KEGG" id="tet:TTHERM_00424660"/>
<feature type="domain" description="Amine oxidase" evidence="5">
    <location>
        <begin position="18"/>
        <end position="507"/>
    </location>
</feature>
<gene>
    <name evidence="6" type="ORF">TTHERM_00424660</name>
</gene>
<name>Q23AJ4_TETTS</name>
<dbReference type="SUPFAM" id="SSF51905">
    <property type="entry name" value="FAD/NAD(P)-binding domain"/>
    <property type="match status" value="1"/>
</dbReference>
<evidence type="ECO:0000256" key="3">
    <source>
        <dbReference type="ARBA" id="ARBA00048448"/>
    </source>
</evidence>
<dbReference type="InterPro" id="IPR002937">
    <property type="entry name" value="Amino_oxidase"/>
</dbReference>
<dbReference type="EMBL" id="GG662724">
    <property type="protein sequence ID" value="EAR93498.1"/>
    <property type="molecule type" value="Genomic_DNA"/>
</dbReference>
<dbReference type="GO" id="GO:0097621">
    <property type="term" value="F:monoamine oxidase activity"/>
    <property type="evidence" value="ECO:0007669"/>
    <property type="project" value="UniProtKB-EC"/>
</dbReference>
<keyword evidence="4" id="KW-1133">Transmembrane helix</keyword>
<dbReference type="HOGENOM" id="CLU_004498_0_4_1"/>
<organism evidence="6 7">
    <name type="scientific">Tetrahymena thermophila (strain SB210)</name>
    <dbReference type="NCBI Taxonomy" id="312017"/>
    <lineage>
        <taxon>Eukaryota</taxon>
        <taxon>Sar</taxon>
        <taxon>Alveolata</taxon>
        <taxon>Ciliophora</taxon>
        <taxon>Intramacronucleata</taxon>
        <taxon>Oligohymenophorea</taxon>
        <taxon>Hymenostomatida</taxon>
        <taxon>Tetrahymenina</taxon>
        <taxon>Tetrahymenidae</taxon>
        <taxon>Tetrahymena</taxon>
    </lineage>
</organism>
<dbReference type="RefSeq" id="XP_001013743.1">
    <property type="nucleotide sequence ID" value="XM_001013743.3"/>
</dbReference>
<feature type="transmembrane region" description="Helical" evidence="4">
    <location>
        <begin position="102"/>
        <end position="119"/>
    </location>
</feature>
<accession>Q23AJ4</accession>
<dbReference type="OrthoDB" id="417694at2759"/>
<dbReference type="SUPFAM" id="SSF54373">
    <property type="entry name" value="FAD-linked reductases, C-terminal domain"/>
    <property type="match status" value="1"/>
</dbReference>
<feature type="transmembrane region" description="Helical" evidence="4">
    <location>
        <begin position="125"/>
        <end position="145"/>
    </location>
</feature>
<dbReference type="InParanoid" id="Q23AJ4"/>
<keyword evidence="7" id="KW-1185">Reference proteome</keyword>
<proteinExistence type="inferred from homology"/>
<dbReference type="OMA" id="EWTRGAY"/>
<dbReference type="EC" id="1.4.3.4" evidence="2"/>
<evidence type="ECO:0000256" key="2">
    <source>
        <dbReference type="ARBA" id="ARBA00012804"/>
    </source>
</evidence>
<dbReference type="GeneID" id="7845637"/>
<dbReference type="InterPro" id="IPR050703">
    <property type="entry name" value="Flavin_MAO"/>
</dbReference>
<dbReference type="PANTHER" id="PTHR43563">
    <property type="entry name" value="AMINE OXIDASE"/>
    <property type="match status" value="1"/>
</dbReference>
<dbReference type="InterPro" id="IPR036188">
    <property type="entry name" value="FAD/NAD-bd_sf"/>
</dbReference>
<evidence type="ECO:0000259" key="5">
    <source>
        <dbReference type="Pfam" id="PF01593"/>
    </source>
</evidence>
<evidence type="ECO:0000256" key="4">
    <source>
        <dbReference type="SAM" id="Phobius"/>
    </source>
</evidence>
<dbReference type="STRING" id="312017.Q23AJ4"/>
<dbReference type="Gene3D" id="3.50.50.60">
    <property type="entry name" value="FAD/NAD(P)-binding domain"/>
    <property type="match status" value="2"/>
</dbReference>
<dbReference type="eggNOG" id="KOG0029">
    <property type="taxonomic scope" value="Eukaryota"/>
</dbReference>